<evidence type="ECO:0000256" key="4">
    <source>
        <dbReference type="ARBA" id="ARBA00022989"/>
    </source>
</evidence>
<evidence type="ECO:0000256" key="1">
    <source>
        <dbReference type="ARBA" id="ARBA00004651"/>
    </source>
</evidence>
<organism evidence="7 8">
    <name type="scientific">Mesoterricola silvestris</name>
    <dbReference type="NCBI Taxonomy" id="2927979"/>
    <lineage>
        <taxon>Bacteria</taxon>
        <taxon>Pseudomonadati</taxon>
        <taxon>Acidobacteriota</taxon>
        <taxon>Holophagae</taxon>
        <taxon>Holophagales</taxon>
        <taxon>Holophagaceae</taxon>
        <taxon>Mesoterricola</taxon>
    </lineage>
</organism>
<dbReference type="Pfam" id="PF03706">
    <property type="entry name" value="LPG_synthase_TM"/>
    <property type="match status" value="1"/>
</dbReference>
<evidence type="ECO:0000313" key="8">
    <source>
        <dbReference type="Proteomes" id="UP001238179"/>
    </source>
</evidence>
<sequence>MRRPGFLALLGWALAAGFLVWVGLTFEWRSAWGILRGARLLVFIGATAGTLPLFFLMRTLRWQSLLPDQARSGSPLDRYLAIGIAVGLGSVVPLQGAEILKVEAGHSGSGLGRKRGYSALLLERCLDLASVLFLFVLCYPRYLPPQGRTLTATLLSMALAGLLLAPWLGRIPGTGWFEAWGAGFRDLVASPGRLAGALASTAVAWLLVLAGWYGVLASLQIHLRLPDLAALMSGIALLGIFSLIPGGIGICELGITGMLGLAGVEPARAQGAALLLRGYSLASAALGLAFLLWQRKRRRRGA</sequence>
<feature type="transmembrane region" description="Helical" evidence="6">
    <location>
        <begin position="150"/>
        <end position="168"/>
    </location>
</feature>
<evidence type="ECO:0000256" key="2">
    <source>
        <dbReference type="ARBA" id="ARBA00022475"/>
    </source>
</evidence>
<proteinExistence type="predicted"/>
<gene>
    <name evidence="7" type="ORF">METEAL_39890</name>
</gene>
<feature type="transmembrane region" description="Helical" evidence="6">
    <location>
        <begin position="38"/>
        <end position="57"/>
    </location>
</feature>
<dbReference type="Proteomes" id="UP001238179">
    <property type="component" value="Chromosome"/>
</dbReference>
<evidence type="ECO:0000256" key="6">
    <source>
        <dbReference type="SAM" id="Phobius"/>
    </source>
</evidence>
<accession>A0AA48GSE5</accession>
<evidence type="ECO:0000256" key="3">
    <source>
        <dbReference type="ARBA" id="ARBA00022692"/>
    </source>
</evidence>
<dbReference type="InterPro" id="IPR022791">
    <property type="entry name" value="L-PG_synthase/AglD"/>
</dbReference>
<dbReference type="RefSeq" id="WP_316413489.1">
    <property type="nucleotide sequence ID" value="NZ_AP027080.1"/>
</dbReference>
<name>A0AA48GSE5_9BACT</name>
<dbReference type="EMBL" id="AP027080">
    <property type="protein sequence ID" value="BDU74815.1"/>
    <property type="molecule type" value="Genomic_DNA"/>
</dbReference>
<keyword evidence="8" id="KW-1185">Reference proteome</keyword>
<feature type="transmembrane region" description="Helical" evidence="6">
    <location>
        <begin position="275"/>
        <end position="293"/>
    </location>
</feature>
<feature type="transmembrane region" description="Helical" evidence="6">
    <location>
        <begin position="194"/>
        <end position="216"/>
    </location>
</feature>
<dbReference type="PANTHER" id="PTHR39087">
    <property type="entry name" value="UPF0104 MEMBRANE PROTEIN MJ1595"/>
    <property type="match status" value="1"/>
</dbReference>
<keyword evidence="2" id="KW-1003">Cell membrane</keyword>
<dbReference type="GO" id="GO:0005886">
    <property type="term" value="C:plasma membrane"/>
    <property type="evidence" value="ECO:0007669"/>
    <property type="project" value="UniProtKB-SubCell"/>
</dbReference>
<feature type="transmembrane region" description="Helical" evidence="6">
    <location>
        <begin position="228"/>
        <end position="255"/>
    </location>
</feature>
<evidence type="ECO:0000313" key="7">
    <source>
        <dbReference type="EMBL" id="BDU74815.1"/>
    </source>
</evidence>
<evidence type="ECO:0008006" key="9">
    <source>
        <dbReference type="Google" id="ProtNLM"/>
    </source>
</evidence>
<keyword evidence="4 6" id="KW-1133">Transmembrane helix</keyword>
<protein>
    <recommendedName>
        <fullName evidence="9">Flippase-like domain-containing protein</fullName>
    </recommendedName>
</protein>
<comment type="subcellular location">
    <subcellularLocation>
        <location evidence="1">Cell membrane</location>
        <topology evidence="1">Multi-pass membrane protein</topology>
    </subcellularLocation>
</comment>
<dbReference type="PANTHER" id="PTHR39087:SF2">
    <property type="entry name" value="UPF0104 MEMBRANE PROTEIN MJ1595"/>
    <property type="match status" value="1"/>
</dbReference>
<evidence type="ECO:0000256" key="5">
    <source>
        <dbReference type="ARBA" id="ARBA00023136"/>
    </source>
</evidence>
<reference evidence="8" key="1">
    <citation type="journal article" date="2023" name="Int. J. Syst. Evol. Microbiol.">
        <title>Mesoterricola silvestris gen. nov., sp. nov., Mesoterricola sediminis sp. nov., Geothrix oryzae sp. nov., Geothrix edaphica sp. nov., Geothrix rubra sp. nov., and Geothrix limicola sp. nov., six novel members of Acidobacteriota isolated from soils.</title>
        <authorList>
            <person name="Itoh H."/>
            <person name="Sugisawa Y."/>
            <person name="Mise K."/>
            <person name="Xu Z."/>
            <person name="Kuniyasu M."/>
            <person name="Ushijima N."/>
            <person name="Kawano K."/>
            <person name="Kobayashi E."/>
            <person name="Shiratori Y."/>
            <person name="Masuda Y."/>
            <person name="Senoo K."/>
        </authorList>
    </citation>
    <scope>NUCLEOTIDE SEQUENCE [LARGE SCALE GENOMIC DNA]</scope>
    <source>
        <strain evidence="8">W79</strain>
    </source>
</reference>
<feature type="transmembrane region" description="Helical" evidence="6">
    <location>
        <begin position="7"/>
        <end position="26"/>
    </location>
</feature>
<feature type="transmembrane region" description="Helical" evidence="6">
    <location>
        <begin position="78"/>
        <end position="97"/>
    </location>
</feature>
<dbReference type="KEGG" id="msil:METEAL_39890"/>
<feature type="transmembrane region" description="Helical" evidence="6">
    <location>
        <begin position="117"/>
        <end position="138"/>
    </location>
</feature>
<keyword evidence="5 6" id="KW-0472">Membrane</keyword>
<keyword evidence="3 6" id="KW-0812">Transmembrane</keyword>
<dbReference type="AlphaFoldDB" id="A0AA48GSE5"/>